<reference evidence="13 14" key="1">
    <citation type="submission" date="2023-09" db="EMBL/GenBank/DDBJ databases">
        <title>Multi-omics analysis of a traditional fermented food reveals byproduct-associated fungal strains for waste-to-food upcycling.</title>
        <authorList>
            <consortium name="Lawrence Berkeley National Laboratory"/>
            <person name="Rekdal V.M."/>
            <person name="Villalobos-Escobedo J.M."/>
            <person name="Rodriguez-Valeron N."/>
            <person name="Garcia M.O."/>
            <person name="Vasquez D.P."/>
            <person name="Damayanti I."/>
            <person name="Sorensen P.M."/>
            <person name="Baidoo E.E."/>
            <person name="De Carvalho A.C."/>
            <person name="Riley R."/>
            <person name="Lipzen A."/>
            <person name="He G."/>
            <person name="Yan M."/>
            <person name="Haridas S."/>
            <person name="Daum C."/>
            <person name="Yoshinaga Y."/>
            <person name="Ng V."/>
            <person name="Grigoriev I.V."/>
            <person name="Munk R."/>
            <person name="Nuraida L."/>
            <person name="Wijaya C.H."/>
            <person name="Morales P.-C."/>
            <person name="Keasling J.D."/>
        </authorList>
    </citation>
    <scope>NUCLEOTIDE SEQUENCE [LARGE SCALE GENOMIC DNA]</scope>
    <source>
        <strain evidence="13 14">FGSC 2613</strain>
    </source>
</reference>
<proteinExistence type="inferred from homology"/>
<evidence type="ECO:0000256" key="3">
    <source>
        <dbReference type="ARBA" id="ARBA00005435"/>
    </source>
</evidence>
<dbReference type="PANTHER" id="PTHR12302">
    <property type="entry name" value="EBNA2 BINDING PROTEIN P100"/>
    <property type="match status" value="1"/>
</dbReference>
<feature type="transmembrane region" description="Helical" evidence="11">
    <location>
        <begin position="102"/>
        <end position="119"/>
    </location>
</feature>
<dbReference type="SMART" id="SM00318">
    <property type="entry name" value="SNc"/>
    <property type="match status" value="1"/>
</dbReference>
<comment type="caution">
    <text evidence="13">The sequence shown here is derived from an EMBL/GenBank/DDBJ whole genome shotgun (WGS) entry which is preliminary data.</text>
</comment>
<dbReference type="InterPro" id="IPR035437">
    <property type="entry name" value="SNase_OB-fold_sf"/>
</dbReference>
<keyword evidence="11" id="KW-0472">Membrane</keyword>
<evidence type="ECO:0000256" key="8">
    <source>
        <dbReference type="ARBA" id="ARBA00022801"/>
    </source>
</evidence>
<evidence type="ECO:0000259" key="12">
    <source>
        <dbReference type="PROSITE" id="PS50830"/>
    </source>
</evidence>
<comment type="similarity">
    <text evidence="3">Belongs to the LCL3 family.</text>
</comment>
<keyword evidence="9" id="KW-0106">Calcium</keyword>
<evidence type="ECO:0000256" key="1">
    <source>
        <dbReference type="ARBA" id="ARBA00004167"/>
    </source>
</evidence>
<gene>
    <name evidence="13" type="ORF">QR685DRAFT_512738</name>
</gene>
<keyword evidence="7" id="KW-0255">Endonuclease</keyword>
<keyword evidence="11" id="KW-0812">Transmembrane</keyword>
<organism evidence="13 14">
    <name type="scientific">Neurospora intermedia</name>
    <dbReference type="NCBI Taxonomy" id="5142"/>
    <lineage>
        <taxon>Eukaryota</taxon>
        <taxon>Fungi</taxon>
        <taxon>Dikarya</taxon>
        <taxon>Ascomycota</taxon>
        <taxon>Pezizomycotina</taxon>
        <taxon>Sordariomycetes</taxon>
        <taxon>Sordariomycetidae</taxon>
        <taxon>Sordariales</taxon>
        <taxon>Sordariaceae</taxon>
        <taxon>Neurospora</taxon>
    </lineage>
</organism>
<keyword evidence="14" id="KW-1185">Reference proteome</keyword>
<feature type="compositionally biased region" description="Basic and acidic residues" evidence="10">
    <location>
        <begin position="353"/>
        <end position="367"/>
    </location>
</feature>
<accession>A0ABR3DU86</accession>
<dbReference type="SUPFAM" id="SSF50199">
    <property type="entry name" value="Staphylococcal nuclease"/>
    <property type="match status" value="1"/>
</dbReference>
<comment type="subcellular location">
    <subcellularLocation>
        <location evidence="1">Membrane</location>
        <topology evidence="1">Single-pass membrane protein</topology>
    </subcellularLocation>
    <subcellularLocation>
        <location evidence="2">Mitochondrion</location>
    </subcellularLocation>
</comment>
<evidence type="ECO:0000256" key="6">
    <source>
        <dbReference type="ARBA" id="ARBA00022722"/>
    </source>
</evidence>
<evidence type="ECO:0000256" key="7">
    <source>
        <dbReference type="ARBA" id="ARBA00022759"/>
    </source>
</evidence>
<dbReference type="InterPro" id="IPR016071">
    <property type="entry name" value="Staphylococal_nuclease_OB-fold"/>
</dbReference>
<sequence length="379" mass="42228">MPWGLWASPTGKDEGTPSPSSSTKYSSTTSTTSVNHSNHGIHSMPSTLLSNSPRPTERAPPPAADMADIPPIPPQLKKRAISWNDSLWTLIDWQHYQEPRSIVLYTLPTIGAFALFGIWRSFLRRFRGTAYISPGFFRRRTLLGKVTSVGDGDNFHFFHTPGGRLAGWGWLRRVPMVRKELKDRTIPIRIAGIDAPEGAHFGRPAQPYSSEALQWLRNYILGKRVRARIYRKDQYDRVVATVFVRKPPFFLRKDVGLEMLKLGLATTYEARTGAEFGGPKMEQVYKDAEAAARRKGKGMWANTLTGFFGLGRRREIESPRQYKDRMRAAGNTILGKKTAAPKATTAAKKAPAVKRETAAAAKKEKTKATAADSTVAKMP</sequence>
<keyword evidence="6" id="KW-0540">Nuclease</keyword>
<dbReference type="Proteomes" id="UP001451303">
    <property type="component" value="Unassembled WGS sequence"/>
</dbReference>
<evidence type="ECO:0000313" key="14">
    <source>
        <dbReference type="Proteomes" id="UP001451303"/>
    </source>
</evidence>
<dbReference type="Gene3D" id="2.40.50.90">
    <property type="match status" value="1"/>
</dbReference>
<dbReference type="Pfam" id="PF00565">
    <property type="entry name" value="SNase"/>
    <property type="match status" value="1"/>
</dbReference>
<feature type="domain" description="TNase-like" evidence="12">
    <location>
        <begin position="140"/>
        <end position="302"/>
    </location>
</feature>
<feature type="compositionally biased region" description="Low complexity" evidence="10">
    <location>
        <begin position="16"/>
        <end position="33"/>
    </location>
</feature>
<evidence type="ECO:0000256" key="10">
    <source>
        <dbReference type="SAM" id="MobiDB-lite"/>
    </source>
</evidence>
<evidence type="ECO:0000313" key="13">
    <source>
        <dbReference type="EMBL" id="KAL0475428.1"/>
    </source>
</evidence>
<dbReference type="PROSITE" id="PS50830">
    <property type="entry name" value="TNASE_3"/>
    <property type="match status" value="1"/>
</dbReference>
<dbReference type="EMBL" id="JAVLET010000001">
    <property type="protein sequence ID" value="KAL0475428.1"/>
    <property type="molecule type" value="Genomic_DNA"/>
</dbReference>
<evidence type="ECO:0000256" key="9">
    <source>
        <dbReference type="ARBA" id="ARBA00022837"/>
    </source>
</evidence>
<feature type="region of interest" description="Disordered" evidence="10">
    <location>
        <begin position="1"/>
        <end position="71"/>
    </location>
</feature>
<feature type="compositionally biased region" description="Polar residues" evidence="10">
    <location>
        <begin position="34"/>
        <end position="54"/>
    </location>
</feature>
<evidence type="ECO:0000256" key="11">
    <source>
        <dbReference type="SAM" id="Phobius"/>
    </source>
</evidence>
<keyword evidence="8" id="KW-0378">Hydrolase</keyword>
<evidence type="ECO:0000256" key="5">
    <source>
        <dbReference type="ARBA" id="ARBA00014651"/>
    </source>
</evidence>
<feature type="region of interest" description="Disordered" evidence="10">
    <location>
        <begin position="339"/>
        <end position="379"/>
    </location>
</feature>
<dbReference type="PANTHER" id="PTHR12302:SF3">
    <property type="entry name" value="SERINE_THREONINE-PROTEIN KINASE 31"/>
    <property type="match status" value="1"/>
</dbReference>
<keyword evidence="11" id="KW-1133">Transmembrane helix</keyword>
<feature type="compositionally biased region" description="Low complexity" evidence="10">
    <location>
        <begin position="339"/>
        <end position="350"/>
    </location>
</feature>
<evidence type="ECO:0000256" key="4">
    <source>
        <dbReference type="ARBA" id="ARBA00013404"/>
    </source>
</evidence>
<protein>
    <recommendedName>
        <fullName evidence="4">Probable endonuclease LCL3</fullName>
    </recommendedName>
    <alternativeName>
        <fullName evidence="5">Probable endonuclease lcl3</fullName>
    </alternativeName>
</protein>
<evidence type="ECO:0000256" key="2">
    <source>
        <dbReference type="ARBA" id="ARBA00004173"/>
    </source>
</evidence>
<name>A0ABR3DU86_NEUIN</name>